<sequence length="130" mass="15048">MGLWLPLRRRFSLDEAPRRLESGFATSPLSVSWYNGVAFTFRITKPWALRISCFRLELFDRSTLGMLATFWYYWIQTFSFAPTVEILFMETDNEGNGPSQVIDEVPSSALLTNWVILPMIRDMIGQSRSI</sequence>
<gene>
    <name evidence="1" type="ORF">CEXT_301731</name>
</gene>
<dbReference type="Proteomes" id="UP001054945">
    <property type="component" value="Unassembled WGS sequence"/>
</dbReference>
<organism evidence="1 2">
    <name type="scientific">Caerostris extrusa</name>
    <name type="common">Bark spider</name>
    <name type="synonym">Caerostris bankana</name>
    <dbReference type="NCBI Taxonomy" id="172846"/>
    <lineage>
        <taxon>Eukaryota</taxon>
        <taxon>Metazoa</taxon>
        <taxon>Ecdysozoa</taxon>
        <taxon>Arthropoda</taxon>
        <taxon>Chelicerata</taxon>
        <taxon>Arachnida</taxon>
        <taxon>Araneae</taxon>
        <taxon>Araneomorphae</taxon>
        <taxon>Entelegynae</taxon>
        <taxon>Araneoidea</taxon>
        <taxon>Araneidae</taxon>
        <taxon>Caerostris</taxon>
    </lineage>
</organism>
<name>A0AAV4S6J3_CAEEX</name>
<dbReference type="AlphaFoldDB" id="A0AAV4S6J3"/>
<comment type="caution">
    <text evidence="1">The sequence shown here is derived from an EMBL/GenBank/DDBJ whole genome shotgun (WGS) entry which is preliminary data.</text>
</comment>
<reference evidence="1 2" key="1">
    <citation type="submission" date="2021-06" db="EMBL/GenBank/DDBJ databases">
        <title>Caerostris extrusa draft genome.</title>
        <authorList>
            <person name="Kono N."/>
            <person name="Arakawa K."/>
        </authorList>
    </citation>
    <scope>NUCLEOTIDE SEQUENCE [LARGE SCALE GENOMIC DNA]</scope>
</reference>
<protein>
    <submittedName>
        <fullName evidence="1">Uncharacterized protein</fullName>
    </submittedName>
</protein>
<evidence type="ECO:0000313" key="2">
    <source>
        <dbReference type="Proteomes" id="UP001054945"/>
    </source>
</evidence>
<keyword evidence="2" id="KW-1185">Reference proteome</keyword>
<evidence type="ECO:0000313" key="1">
    <source>
        <dbReference type="EMBL" id="GIY28701.1"/>
    </source>
</evidence>
<proteinExistence type="predicted"/>
<accession>A0AAV4S6J3</accession>
<dbReference type="EMBL" id="BPLR01008977">
    <property type="protein sequence ID" value="GIY28701.1"/>
    <property type="molecule type" value="Genomic_DNA"/>
</dbReference>